<name>A0A9P1CM02_9DINO</name>
<dbReference type="PROSITE" id="PS50022">
    <property type="entry name" value="FA58C_3"/>
    <property type="match status" value="1"/>
</dbReference>
<feature type="transmembrane region" description="Helical" evidence="1">
    <location>
        <begin position="643"/>
        <end position="664"/>
    </location>
</feature>
<evidence type="ECO:0000313" key="7">
    <source>
        <dbReference type="Proteomes" id="UP001152797"/>
    </source>
</evidence>
<protein>
    <submittedName>
        <fullName evidence="6">Nucleoredoxin</fullName>
    </submittedName>
</protein>
<dbReference type="InterPro" id="IPR036249">
    <property type="entry name" value="Thioredoxin-like_sf"/>
</dbReference>
<sequence length="816" mass="88188">MNMNSEDEVTALGLLIGPRLLKGGTEVKTSTLRGIVGVYFSAHWCGPCRSFTPQFRKVYERAKSKGRAFEVVFMSSDHDEQSFKEYFATMPWHAIPYEQRARYQHLNALFQIRGIPALVLLDAHTGGVLDTNARSRVMAPNFVSTLPRSIDLDAACLPEVGSGIPILVRYRGKEFELECEPSEGWEMLRMQIYSMTEVPSEQMKLFGLGLDTGLLDDSIPLPRALARGLFAQKGSGLRSAGVPGNARKASSLHSDESLGYTSGAIDSTRAWCSKKDDETPWYQMDLGEVNEIAGVIVASRADAPQWITRFKVSLADSEDGPWKLADDGREFVGPTFLCPCRAVFHSSNQARFVRVEPLSFHNHCSLRADVLLASDADRDKLPTIVVLGNFSAGDVFEFASPETKSDAMMEQQHLAMLQAKLSRLPPKLQNQASSLQNVLRYESRQLQHQALNEIPVCSIDTCTSSESYELSFMKQFGPENSMDTALHASHGRVKALLCAAVVTVVACNCFVLVGDVSPSVRQSFAGIRSKRTTSTWRTRLQDLGRQDLSCGLVGQEIRIQSAVLGALLLCGGLWLAKVLTGHVETIASLLGSLRAGAAGTALAAAWGAGAGAFHSLSGPDHLAALAPLALRTSGPGRAFRQGAFWGFGHVLGQVLIGTSFLLLSQSQLLQSLGHAKNFAQLAEQFASVAVGIILMIIGGMGLKESRDWEEEEEVCQASPCQCFRWKTFGTGMLSGMHPDSLLLCLPALTMPTKMAGLIFLTSFGAGSMLAMGGFTAALRAACKSLGQQAVRRTSIVASLLALLLGATICATSLTVL</sequence>
<dbReference type="AlphaFoldDB" id="A0A9P1CM02"/>
<dbReference type="Gene3D" id="3.40.30.10">
    <property type="entry name" value="Glutaredoxin"/>
    <property type="match status" value="1"/>
</dbReference>
<feature type="domain" description="Thioredoxin" evidence="3">
    <location>
        <begin position="3"/>
        <end position="143"/>
    </location>
</feature>
<reference evidence="5" key="2">
    <citation type="submission" date="2024-04" db="EMBL/GenBank/DDBJ databases">
        <authorList>
            <person name="Chen Y."/>
            <person name="Shah S."/>
            <person name="Dougan E. K."/>
            <person name="Thang M."/>
            <person name="Chan C."/>
        </authorList>
    </citation>
    <scope>NUCLEOTIDE SEQUENCE [LARGE SCALE GENOMIC DNA]</scope>
</reference>
<dbReference type="OrthoDB" id="409136at2759"/>
<keyword evidence="7" id="KW-1185">Reference proteome</keyword>
<dbReference type="Pfam" id="PF13905">
    <property type="entry name" value="Thioredoxin_8"/>
    <property type="match status" value="1"/>
</dbReference>
<dbReference type="SUPFAM" id="SSF54236">
    <property type="entry name" value="Ubiquitin-like"/>
    <property type="match status" value="1"/>
</dbReference>
<dbReference type="InterPro" id="IPR012336">
    <property type="entry name" value="Thioredoxin-like_fold"/>
</dbReference>
<dbReference type="GO" id="GO:0030178">
    <property type="term" value="P:negative regulation of Wnt signaling pathway"/>
    <property type="evidence" value="ECO:0007669"/>
    <property type="project" value="TreeGrafter"/>
</dbReference>
<keyword evidence="1" id="KW-0812">Transmembrane</keyword>
<proteinExistence type="predicted"/>
<dbReference type="SMART" id="SM00231">
    <property type="entry name" value="FA58C"/>
    <property type="match status" value="1"/>
</dbReference>
<keyword evidence="1" id="KW-1133">Transmembrane helix</keyword>
<dbReference type="Proteomes" id="UP001152797">
    <property type="component" value="Unassembled WGS sequence"/>
</dbReference>
<reference evidence="4" key="1">
    <citation type="submission" date="2022-10" db="EMBL/GenBank/DDBJ databases">
        <authorList>
            <person name="Chen Y."/>
            <person name="Dougan E. K."/>
            <person name="Chan C."/>
            <person name="Rhodes N."/>
            <person name="Thang M."/>
        </authorList>
    </citation>
    <scope>NUCLEOTIDE SEQUENCE</scope>
</reference>
<accession>A0A9P1CM02</accession>
<dbReference type="Pfam" id="PF00754">
    <property type="entry name" value="F5_F8_type_C"/>
    <property type="match status" value="1"/>
</dbReference>
<comment type="caution">
    <text evidence="4">The sequence shown here is derived from an EMBL/GenBank/DDBJ whole genome shotgun (WGS) entry which is preliminary data.</text>
</comment>
<dbReference type="SUPFAM" id="SSF49785">
    <property type="entry name" value="Galactose-binding domain-like"/>
    <property type="match status" value="1"/>
</dbReference>
<dbReference type="GO" id="GO:0005634">
    <property type="term" value="C:nucleus"/>
    <property type="evidence" value="ECO:0007669"/>
    <property type="project" value="TreeGrafter"/>
</dbReference>
<feature type="transmembrane region" description="Helical" evidence="1">
    <location>
        <begin position="757"/>
        <end position="782"/>
    </location>
</feature>
<evidence type="ECO:0000256" key="1">
    <source>
        <dbReference type="SAM" id="Phobius"/>
    </source>
</evidence>
<evidence type="ECO:0000259" key="2">
    <source>
        <dbReference type="PROSITE" id="PS50022"/>
    </source>
</evidence>
<dbReference type="InterPro" id="IPR029071">
    <property type="entry name" value="Ubiquitin-like_domsf"/>
</dbReference>
<gene>
    <name evidence="4" type="ORF">C1SCF055_LOCUS20571</name>
</gene>
<evidence type="ECO:0000313" key="6">
    <source>
        <dbReference type="EMBL" id="CAL4781177.1"/>
    </source>
</evidence>
<dbReference type="InterPro" id="IPR000421">
    <property type="entry name" value="FA58C"/>
</dbReference>
<dbReference type="GO" id="GO:0031397">
    <property type="term" value="P:negative regulation of protein ubiquitination"/>
    <property type="evidence" value="ECO:0007669"/>
    <property type="project" value="TreeGrafter"/>
</dbReference>
<dbReference type="Gene3D" id="2.60.120.260">
    <property type="entry name" value="Galactose-binding domain-like"/>
    <property type="match status" value="1"/>
</dbReference>
<keyword evidence="1" id="KW-0472">Membrane</keyword>
<feature type="transmembrane region" description="Helical" evidence="1">
    <location>
        <begin position="685"/>
        <end position="702"/>
    </location>
</feature>
<dbReference type="PANTHER" id="PTHR46472:SF1">
    <property type="entry name" value="NUCLEOREDOXIN"/>
    <property type="match status" value="1"/>
</dbReference>
<dbReference type="GO" id="GO:0004791">
    <property type="term" value="F:thioredoxin-disulfide reductase (NADPH) activity"/>
    <property type="evidence" value="ECO:0007669"/>
    <property type="project" value="TreeGrafter"/>
</dbReference>
<evidence type="ECO:0000313" key="5">
    <source>
        <dbReference type="EMBL" id="CAL1147240.1"/>
    </source>
</evidence>
<evidence type="ECO:0000259" key="3">
    <source>
        <dbReference type="PROSITE" id="PS51352"/>
    </source>
</evidence>
<dbReference type="EMBL" id="CAMXCT010001887">
    <property type="protein sequence ID" value="CAI3993865.1"/>
    <property type="molecule type" value="Genomic_DNA"/>
</dbReference>
<dbReference type="Gene3D" id="3.10.20.90">
    <property type="entry name" value="Phosphatidylinositol 3-kinase Catalytic Subunit, Chain A, domain 1"/>
    <property type="match status" value="1"/>
</dbReference>
<dbReference type="EMBL" id="CAMXCT020001887">
    <property type="protein sequence ID" value="CAL1147240.1"/>
    <property type="molecule type" value="Genomic_DNA"/>
</dbReference>
<dbReference type="EMBL" id="CAMXCT030001887">
    <property type="protein sequence ID" value="CAL4781177.1"/>
    <property type="molecule type" value="Genomic_DNA"/>
</dbReference>
<organism evidence="4">
    <name type="scientific">Cladocopium goreaui</name>
    <dbReference type="NCBI Taxonomy" id="2562237"/>
    <lineage>
        <taxon>Eukaryota</taxon>
        <taxon>Sar</taxon>
        <taxon>Alveolata</taxon>
        <taxon>Dinophyceae</taxon>
        <taxon>Suessiales</taxon>
        <taxon>Symbiodiniaceae</taxon>
        <taxon>Cladocopium</taxon>
    </lineage>
</organism>
<dbReference type="InterPro" id="IPR013766">
    <property type="entry name" value="Thioredoxin_domain"/>
</dbReference>
<dbReference type="PROSITE" id="PS51352">
    <property type="entry name" value="THIOREDOXIN_2"/>
    <property type="match status" value="1"/>
</dbReference>
<evidence type="ECO:0000313" key="4">
    <source>
        <dbReference type="EMBL" id="CAI3993865.1"/>
    </source>
</evidence>
<dbReference type="SUPFAM" id="SSF52833">
    <property type="entry name" value="Thioredoxin-like"/>
    <property type="match status" value="1"/>
</dbReference>
<dbReference type="PANTHER" id="PTHR46472">
    <property type="entry name" value="NUCLEOREDOXIN"/>
    <property type="match status" value="1"/>
</dbReference>
<feature type="transmembrane region" description="Helical" evidence="1">
    <location>
        <begin position="794"/>
        <end position="815"/>
    </location>
</feature>
<feature type="domain" description="F5/8 type C" evidence="2">
    <location>
        <begin position="230"/>
        <end position="373"/>
    </location>
</feature>
<dbReference type="InterPro" id="IPR008979">
    <property type="entry name" value="Galactose-bd-like_sf"/>
</dbReference>